<evidence type="ECO:0000313" key="4">
    <source>
        <dbReference type="Proteomes" id="UP000094065"/>
    </source>
</evidence>
<feature type="compositionally biased region" description="Low complexity" evidence="2">
    <location>
        <begin position="53"/>
        <end position="66"/>
    </location>
</feature>
<dbReference type="GO" id="GO:0016226">
    <property type="term" value="P:iron-sulfur cluster assembly"/>
    <property type="evidence" value="ECO:0007669"/>
    <property type="project" value="InterPro"/>
</dbReference>
<dbReference type="GO" id="GO:0051537">
    <property type="term" value="F:2 iron, 2 sulfur cluster binding"/>
    <property type="evidence" value="ECO:0007669"/>
    <property type="project" value="TreeGrafter"/>
</dbReference>
<sequence length="225" mass="24219">MASFCAACSRRLLSVRPPARLAPVSRPRPFSLLATSRRVDTPLRALPPTSYRSATTSSIGSSSSAAPHLPPIPTRPNIKVTAPSLAAIKEEGYLDDDVKLLPPEEAFLNISPEAVQQLVRITSREPLDVLQRNKLALRVGVESGGCHGYQYLMDITEERGVDDYVMQPEGVHCIPIVVDLTSLGLLKGATLHHATELIGSSFRLQDNPQAKEGGACGCGVSWEAK</sequence>
<reference evidence="3 4" key="1">
    <citation type="submission" date="2016-06" db="EMBL/GenBank/DDBJ databases">
        <title>Evolution of pathogenesis and genome organization in the Tremellales.</title>
        <authorList>
            <person name="Cuomo C."/>
            <person name="Litvintseva A."/>
            <person name="Heitman J."/>
            <person name="Chen Y."/>
            <person name="Sun S."/>
            <person name="Springer D."/>
            <person name="Dromer F."/>
            <person name="Young S."/>
            <person name="Zeng Q."/>
            <person name="Chapman S."/>
            <person name="Gujja S."/>
            <person name="Saif S."/>
            <person name="Birren B."/>
        </authorList>
    </citation>
    <scope>NUCLEOTIDE SEQUENCE [LARGE SCALE GENOMIC DNA]</scope>
    <source>
        <strain evidence="3 4">CBS 6039</strain>
    </source>
</reference>
<comment type="caution">
    <text evidence="3">The sequence shown here is derived from an EMBL/GenBank/DDBJ whole genome shotgun (WGS) entry which is preliminary data.</text>
</comment>
<dbReference type="NCBIfam" id="TIGR00049">
    <property type="entry name" value="iron-sulfur cluster assembly accessory protein"/>
    <property type="match status" value="1"/>
</dbReference>
<evidence type="ECO:0008006" key="5">
    <source>
        <dbReference type="Google" id="ProtNLM"/>
    </source>
</evidence>
<gene>
    <name evidence="3" type="ORF">L202_07333</name>
</gene>
<dbReference type="PANTHER" id="PTHR43011:SF1">
    <property type="entry name" value="IRON-SULFUR CLUSTER ASSEMBLY 2 HOMOLOG, MITOCHONDRIAL"/>
    <property type="match status" value="1"/>
</dbReference>
<feature type="region of interest" description="Disordered" evidence="2">
    <location>
        <begin position="43"/>
        <end position="76"/>
    </location>
</feature>
<evidence type="ECO:0000313" key="3">
    <source>
        <dbReference type="EMBL" id="ODN73805.1"/>
    </source>
</evidence>
<dbReference type="Gene3D" id="2.60.300.12">
    <property type="entry name" value="HesB-like domain"/>
    <property type="match status" value="1"/>
</dbReference>
<dbReference type="InterPro" id="IPR035903">
    <property type="entry name" value="HesB-like_dom_sf"/>
</dbReference>
<dbReference type="STRING" id="1295533.A0A1E3HCF1"/>
<dbReference type="PANTHER" id="PTHR43011">
    <property type="entry name" value="IRON-SULFUR CLUSTER ASSEMBLY 2 HOMOLOG, MITOCHONDRIAL"/>
    <property type="match status" value="1"/>
</dbReference>
<organism evidence="3 4">
    <name type="scientific">Cryptococcus amylolentus CBS 6039</name>
    <dbReference type="NCBI Taxonomy" id="1295533"/>
    <lineage>
        <taxon>Eukaryota</taxon>
        <taxon>Fungi</taxon>
        <taxon>Dikarya</taxon>
        <taxon>Basidiomycota</taxon>
        <taxon>Agaricomycotina</taxon>
        <taxon>Tremellomycetes</taxon>
        <taxon>Tremellales</taxon>
        <taxon>Cryptococcaceae</taxon>
        <taxon>Cryptococcus</taxon>
    </lineage>
</organism>
<dbReference type="Proteomes" id="UP000094065">
    <property type="component" value="Unassembled WGS sequence"/>
</dbReference>
<evidence type="ECO:0000256" key="2">
    <source>
        <dbReference type="SAM" id="MobiDB-lite"/>
    </source>
</evidence>
<comment type="similarity">
    <text evidence="1">Belongs to the HesB/IscA family.</text>
</comment>
<dbReference type="GO" id="GO:0051539">
    <property type="term" value="F:4 iron, 4 sulfur cluster binding"/>
    <property type="evidence" value="ECO:0007669"/>
    <property type="project" value="TreeGrafter"/>
</dbReference>
<dbReference type="RefSeq" id="XP_018989667.1">
    <property type="nucleotide sequence ID" value="XM_019142024.1"/>
</dbReference>
<protein>
    <recommendedName>
        <fullName evidence="5">FeS cluster biogenesis domain-containing protein</fullName>
    </recommendedName>
</protein>
<dbReference type="InterPro" id="IPR016092">
    <property type="entry name" value="ATAP"/>
</dbReference>
<dbReference type="EMBL" id="AWGJ01000012">
    <property type="protein sequence ID" value="ODN73805.1"/>
    <property type="molecule type" value="Genomic_DNA"/>
</dbReference>
<proteinExistence type="inferred from homology"/>
<name>A0A1E3HCF1_9TREE</name>
<dbReference type="GO" id="GO:0005506">
    <property type="term" value="F:iron ion binding"/>
    <property type="evidence" value="ECO:0007669"/>
    <property type="project" value="TreeGrafter"/>
</dbReference>
<accession>A0A1E3HCF1</accession>
<keyword evidence="4" id="KW-1185">Reference proteome</keyword>
<dbReference type="GO" id="GO:0005739">
    <property type="term" value="C:mitochondrion"/>
    <property type="evidence" value="ECO:0007669"/>
    <property type="project" value="TreeGrafter"/>
</dbReference>
<dbReference type="FunFam" id="2.60.300.12:FF:000010">
    <property type="entry name" value="Unplaced genomic scaffold supercont1.5, whole genome shotgun sequence"/>
    <property type="match status" value="1"/>
</dbReference>
<dbReference type="AlphaFoldDB" id="A0A1E3HCF1"/>
<dbReference type="GeneID" id="30158642"/>
<dbReference type="SUPFAM" id="SSF89360">
    <property type="entry name" value="HesB-like domain"/>
    <property type="match status" value="1"/>
</dbReference>
<dbReference type="OrthoDB" id="1938621at2759"/>
<evidence type="ECO:0000256" key="1">
    <source>
        <dbReference type="ARBA" id="ARBA00006718"/>
    </source>
</evidence>